<dbReference type="AlphaFoldDB" id="A0A131Z986"/>
<protein>
    <recommendedName>
        <fullName evidence="3">Dermacentor 9 kDa family member</fullName>
    </recommendedName>
</protein>
<evidence type="ECO:0000256" key="1">
    <source>
        <dbReference type="SAM" id="SignalP"/>
    </source>
</evidence>
<sequence>MNGKCVAYCSLLVFAVLIKTSSSNPRCNTKDQQHYCVTAIRENCTCADIKRPCSAEGLECPNRKTPQCYQRKTGSGITPEISCSCSCL</sequence>
<evidence type="ECO:0000313" key="2">
    <source>
        <dbReference type="EMBL" id="JAP86781.1"/>
    </source>
</evidence>
<dbReference type="EMBL" id="GEDV01001776">
    <property type="protein sequence ID" value="JAP86781.1"/>
    <property type="molecule type" value="Transcribed_RNA"/>
</dbReference>
<name>A0A131Z986_RHIAP</name>
<proteinExistence type="predicted"/>
<organism evidence="2">
    <name type="scientific">Rhipicephalus appendiculatus</name>
    <name type="common">Brown ear tick</name>
    <dbReference type="NCBI Taxonomy" id="34631"/>
    <lineage>
        <taxon>Eukaryota</taxon>
        <taxon>Metazoa</taxon>
        <taxon>Ecdysozoa</taxon>
        <taxon>Arthropoda</taxon>
        <taxon>Chelicerata</taxon>
        <taxon>Arachnida</taxon>
        <taxon>Acari</taxon>
        <taxon>Parasitiformes</taxon>
        <taxon>Ixodida</taxon>
        <taxon>Ixodoidea</taxon>
        <taxon>Ixodidae</taxon>
        <taxon>Rhipicephalinae</taxon>
        <taxon>Rhipicephalus</taxon>
        <taxon>Rhipicephalus</taxon>
    </lineage>
</organism>
<feature type="signal peptide" evidence="1">
    <location>
        <begin position="1"/>
        <end position="23"/>
    </location>
</feature>
<keyword evidence="1" id="KW-0732">Signal</keyword>
<reference evidence="2" key="1">
    <citation type="journal article" date="2016" name="Ticks Tick Borne Dis.">
        <title>De novo assembly and annotation of the salivary gland transcriptome of Rhipicephalus appendiculatus male and female ticks during blood feeding.</title>
        <authorList>
            <person name="de Castro M.H."/>
            <person name="de Klerk D."/>
            <person name="Pienaar R."/>
            <person name="Latif A.A."/>
            <person name="Rees D.J."/>
            <person name="Mans B.J."/>
        </authorList>
    </citation>
    <scope>NUCLEOTIDE SEQUENCE</scope>
    <source>
        <tissue evidence="2">Salivary glands</tissue>
    </source>
</reference>
<evidence type="ECO:0008006" key="3">
    <source>
        <dbReference type="Google" id="ProtNLM"/>
    </source>
</evidence>
<feature type="chain" id="PRO_5007287130" description="Dermacentor 9 kDa family member" evidence="1">
    <location>
        <begin position="24"/>
        <end position="88"/>
    </location>
</feature>
<accession>A0A131Z986</accession>